<evidence type="ECO:0000313" key="1">
    <source>
        <dbReference type="EMBL" id="MBA0754812.1"/>
    </source>
</evidence>
<proteinExistence type="predicted"/>
<reference evidence="1 2" key="1">
    <citation type="journal article" date="2019" name="Genome Biol. Evol.">
        <title>Insights into the evolution of the New World diploid cottons (Gossypium, subgenus Houzingenia) based on genome sequencing.</title>
        <authorList>
            <person name="Grover C.E."/>
            <person name="Arick M.A. 2nd"/>
            <person name="Thrash A."/>
            <person name="Conover J.L."/>
            <person name="Sanders W.S."/>
            <person name="Peterson D.G."/>
            <person name="Frelichowski J.E."/>
            <person name="Scheffler J.A."/>
            <person name="Scheffler B.E."/>
            <person name="Wendel J.F."/>
        </authorList>
    </citation>
    <scope>NUCLEOTIDE SEQUENCE [LARGE SCALE GENOMIC DNA]</scope>
    <source>
        <strain evidence="1">5</strain>
        <tissue evidence="1">Leaf</tissue>
    </source>
</reference>
<organism evidence="1 2">
    <name type="scientific">Gossypium gossypioides</name>
    <name type="common">Mexican cotton</name>
    <name type="synonym">Selera gossypioides</name>
    <dbReference type="NCBI Taxonomy" id="34282"/>
    <lineage>
        <taxon>Eukaryota</taxon>
        <taxon>Viridiplantae</taxon>
        <taxon>Streptophyta</taxon>
        <taxon>Embryophyta</taxon>
        <taxon>Tracheophyta</taxon>
        <taxon>Spermatophyta</taxon>
        <taxon>Magnoliopsida</taxon>
        <taxon>eudicotyledons</taxon>
        <taxon>Gunneridae</taxon>
        <taxon>Pentapetalae</taxon>
        <taxon>rosids</taxon>
        <taxon>malvids</taxon>
        <taxon>Malvales</taxon>
        <taxon>Malvaceae</taxon>
        <taxon>Malvoideae</taxon>
        <taxon>Gossypium</taxon>
    </lineage>
</organism>
<dbReference type="AlphaFoldDB" id="A0A7J9D262"/>
<dbReference type="EMBL" id="JABEZY010264262">
    <property type="protein sequence ID" value="MBA0754812.1"/>
    <property type="molecule type" value="Genomic_DNA"/>
</dbReference>
<sequence>MQERRMPNRSNCRRYR</sequence>
<keyword evidence="2" id="KW-1185">Reference proteome</keyword>
<dbReference type="Proteomes" id="UP000593579">
    <property type="component" value="Unassembled WGS sequence"/>
</dbReference>
<name>A0A7J9D262_GOSGO</name>
<gene>
    <name evidence="1" type="ORF">Gogos_019845</name>
</gene>
<comment type="caution">
    <text evidence="1">The sequence shown here is derived from an EMBL/GenBank/DDBJ whole genome shotgun (WGS) entry which is preliminary data.</text>
</comment>
<accession>A0A7J9D262</accession>
<evidence type="ECO:0000313" key="2">
    <source>
        <dbReference type="Proteomes" id="UP000593579"/>
    </source>
</evidence>
<protein>
    <submittedName>
        <fullName evidence="1">Uncharacterized protein</fullName>
    </submittedName>
</protein>